<reference evidence="2 3" key="1">
    <citation type="journal article" date="2018" name="Nat. Biotechnol.">
        <title>A standardized bacterial taxonomy based on genome phylogeny substantially revises the tree of life.</title>
        <authorList>
            <person name="Parks D.H."/>
            <person name="Chuvochina M."/>
            <person name="Waite D.W."/>
            <person name="Rinke C."/>
            <person name="Skarshewski A."/>
            <person name="Chaumeil P.A."/>
            <person name="Hugenholtz P."/>
        </authorList>
    </citation>
    <scope>NUCLEOTIDE SEQUENCE [LARGE SCALE GENOMIC DNA]</scope>
    <source>
        <strain evidence="2">UBA8844</strain>
    </source>
</reference>
<comment type="caution">
    <text evidence="2">The sequence shown here is derived from an EMBL/GenBank/DDBJ whole genome shotgun (WGS) entry which is preliminary data.</text>
</comment>
<evidence type="ECO:0000256" key="1">
    <source>
        <dbReference type="SAM" id="MobiDB-lite"/>
    </source>
</evidence>
<feature type="region of interest" description="Disordered" evidence="1">
    <location>
        <begin position="52"/>
        <end position="73"/>
    </location>
</feature>
<dbReference type="Proteomes" id="UP000264071">
    <property type="component" value="Unassembled WGS sequence"/>
</dbReference>
<proteinExistence type="predicted"/>
<dbReference type="AlphaFoldDB" id="A0A3D4V8K9"/>
<sequence>MPGTISNARRNAERNAGHGGMRGHAWPSRVRGTVAAMAVVVLSACAKQVVSSGTTLPGASPVPSVTTDDPSTFGSATGKGAIEGFLKAVNAQDLQGMSALWGNAKGLARDQFKREELEKRLIVMQCLIQHDKAVFPEDRPRLVTGGRQEFLIELTKQGASARTSITTVQGPGGRWLVEDVDVAKLRDFCR</sequence>
<organism evidence="2 3">
    <name type="scientific">Gemmatimonas aurantiaca</name>
    <dbReference type="NCBI Taxonomy" id="173480"/>
    <lineage>
        <taxon>Bacteria</taxon>
        <taxon>Pseudomonadati</taxon>
        <taxon>Gemmatimonadota</taxon>
        <taxon>Gemmatimonadia</taxon>
        <taxon>Gemmatimonadales</taxon>
        <taxon>Gemmatimonadaceae</taxon>
        <taxon>Gemmatimonas</taxon>
    </lineage>
</organism>
<evidence type="ECO:0000313" key="3">
    <source>
        <dbReference type="Proteomes" id="UP000264071"/>
    </source>
</evidence>
<protein>
    <submittedName>
        <fullName evidence="2">Uncharacterized protein</fullName>
    </submittedName>
</protein>
<gene>
    <name evidence="2" type="ORF">DGD08_07580</name>
</gene>
<accession>A0A3D4V8K9</accession>
<dbReference type="EMBL" id="DPIY01000006">
    <property type="protein sequence ID" value="HCT57062.1"/>
    <property type="molecule type" value="Genomic_DNA"/>
</dbReference>
<name>A0A3D4V8K9_9BACT</name>
<evidence type="ECO:0000313" key="2">
    <source>
        <dbReference type="EMBL" id="HCT57062.1"/>
    </source>
</evidence>